<dbReference type="EMBL" id="CP163445">
    <property type="protein sequence ID" value="XDQ82615.1"/>
    <property type="molecule type" value="Genomic_DNA"/>
</dbReference>
<sequence length="626" mass="67028">MTGTPGPLARSLAPLPEESLPGFLLRLAHRLNRTPARIAVLTGLAPYRLGHTVKLPGHLLLALRPESAARFAAATRLTPTEVHTLGLRPHQAAYPPIADSGERQDGRFGSHVWAFTAASRYCPPCLAGDGSAVQDAHGGPWRLPWHLPVVFACPSHRRLLDHLCPSCQRPLNVSVQGRAALILHPTGHGLHPGQCRNHAPDAGTRKPKPACGADLTATASGTRTPGDVDLVTLLDLQSRLLARLASPDPEEPRFFPDLIAVSQLITISWPAAVDDLGLPETAINALDEHIHAMRRRTADRPHGDNGRVVIGPPPAAAACAGLLAMSERLLTHPDPAGAREAVQTLARQAIGRDRTRFAGIIRRGQFSLPLARALAVQRGGFHATVGAGTSAALRVPTRTCRFTAQEVPQLLPAAAYEWHLARFTARLTVASRNNARLVRRAATLKLAEMTGGGTLADGARLLGIPRGHALSGLQQLRLRTDGEDAWQQFLLALDAIAAELDAQEDRIDYQRRRTALEGWTIPPAHWAHLTDGLSTLDATPGLRTCASVLVWTQVTEGDYLFSPLVRHRGWGGRLPGGPGLVCELPSLTGARRGDKARLLARLAAFTQQTAAWCDNGAPAHGHGTAP</sequence>
<accession>A0AB39TTF7</accession>
<evidence type="ECO:0000259" key="1">
    <source>
        <dbReference type="Pfam" id="PF06527"/>
    </source>
</evidence>
<protein>
    <submittedName>
        <fullName evidence="2">TniQ family protein</fullName>
    </submittedName>
</protein>
<dbReference type="InterPro" id="IPR009492">
    <property type="entry name" value="TniQ"/>
</dbReference>
<dbReference type="AlphaFoldDB" id="A0AB39TTF7"/>
<reference evidence="2" key="1">
    <citation type="submission" date="2024-07" db="EMBL/GenBank/DDBJ databases">
        <authorList>
            <person name="Yu S.T."/>
        </authorList>
    </citation>
    <scope>NUCLEOTIDE SEQUENCE</scope>
    <source>
        <strain evidence="2">Y1</strain>
    </source>
</reference>
<name>A0AB39TTF7_9ACTN</name>
<evidence type="ECO:0000313" key="2">
    <source>
        <dbReference type="EMBL" id="XDQ82615.1"/>
    </source>
</evidence>
<feature type="domain" description="TniQ" evidence="1">
    <location>
        <begin position="11"/>
        <end position="160"/>
    </location>
</feature>
<gene>
    <name evidence="2" type="ORF">AB2U05_31020</name>
</gene>
<dbReference type="RefSeq" id="WP_369184941.1">
    <property type="nucleotide sequence ID" value="NZ_CP163445.1"/>
</dbReference>
<proteinExistence type="predicted"/>
<organism evidence="2">
    <name type="scientific">Streptomyces sp. Y1</name>
    <dbReference type="NCBI Taxonomy" id="3238634"/>
    <lineage>
        <taxon>Bacteria</taxon>
        <taxon>Bacillati</taxon>
        <taxon>Actinomycetota</taxon>
        <taxon>Actinomycetes</taxon>
        <taxon>Kitasatosporales</taxon>
        <taxon>Streptomycetaceae</taxon>
        <taxon>Streptomyces</taxon>
    </lineage>
</organism>
<dbReference type="Pfam" id="PF06527">
    <property type="entry name" value="TniQ"/>
    <property type="match status" value="1"/>
</dbReference>